<name>A0A8S1YP79_9CILI</name>
<comment type="caution">
    <text evidence="1">The sequence shown here is derived from an EMBL/GenBank/DDBJ whole genome shotgun (WGS) entry which is preliminary data.</text>
</comment>
<dbReference type="AlphaFoldDB" id="A0A8S1YP79"/>
<reference evidence="1" key="1">
    <citation type="submission" date="2021-01" db="EMBL/GenBank/DDBJ databases">
        <authorList>
            <consortium name="Genoscope - CEA"/>
            <person name="William W."/>
        </authorList>
    </citation>
    <scope>NUCLEOTIDE SEQUENCE</scope>
</reference>
<proteinExistence type="predicted"/>
<organism evidence="1 2">
    <name type="scientific">Paramecium pentaurelia</name>
    <dbReference type="NCBI Taxonomy" id="43138"/>
    <lineage>
        <taxon>Eukaryota</taxon>
        <taxon>Sar</taxon>
        <taxon>Alveolata</taxon>
        <taxon>Ciliophora</taxon>
        <taxon>Intramacronucleata</taxon>
        <taxon>Oligohymenophorea</taxon>
        <taxon>Peniculida</taxon>
        <taxon>Parameciidae</taxon>
        <taxon>Paramecium</taxon>
    </lineage>
</organism>
<gene>
    <name evidence="1" type="ORF">PPENT_87.1.T1730014</name>
</gene>
<protein>
    <submittedName>
        <fullName evidence="1">Uncharacterized protein</fullName>
    </submittedName>
</protein>
<keyword evidence="2" id="KW-1185">Reference proteome</keyword>
<evidence type="ECO:0000313" key="1">
    <source>
        <dbReference type="EMBL" id="CAD8213044.1"/>
    </source>
</evidence>
<sequence length="36" mass="4347">MCFEIYIQFTKPRCGYLDEGFSKTLQMASKSRYEKF</sequence>
<dbReference type="Proteomes" id="UP000689195">
    <property type="component" value="Unassembled WGS sequence"/>
</dbReference>
<accession>A0A8S1YP79</accession>
<evidence type="ECO:0000313" key="2">
    <source>
        <dbReference type="Proteomes" id="UP000689195"/>
    </source>
</evidence>
<dbReference type="EMBL" id="CAJJDO010000173">
    <property type="protein sequence ID" value="CAD8213044.1"/>
    <property type="molecule type" value="Genomic_DNA"/>
</dbReference>